<evidence type="ECO:0000256" key="3">
    <source>
        <dbReference type="ARBA" id="ARBA00005783"/>
    </source>
</evidence>
<keyword evidence="10" id="KW-0539">Nucleus</keyword>
<feature type="compositionally biased region" description="Acidic residues" evidence="13">
    <location>
        <begin position="848"/>
        <end position="860"/>
    </location>
</feature>
<dbReference type="InterPro" id="IPR016024">
    <property type="entry name" value="ARM-type_fold"/>
</dbReference>
<reference evidence="15" key="1">
    <citation type="submission" date="2021-07" db="EMBL/GenBank/DDBJ databases">
        <title>Draft genome of Mortierella alpina, strain LL118, isolated from an aspen leaf litter sample.</title>
        <authorList>
            <person name="Yang S."/>
            <person name="Vinatzer B.A."/>
        </authorList>
    </citation>
    <scope>NUCLEOTIDE SEQUENCE</scope>
    <source>
        <strain evidence="15">LL118</strain>
    </source>
</reference>
<feature type="coiled-coil region" evidence="12">
    <location>
        <begin position="1048"/>
        <end position="1075"/>
    </location>
</feature>
<feature type="compositionally biased region" description="Low complexity" evidence="13">
    <location>
        <begin position="930"/>
        <end position="940"/>
    </location>
</feature>
<evidence type="ECO:0000256" key="2">
    <source>
        <dbReference type="ARBA" id="ARBA00004123"/>
    </source>
</evidence>
<evidence type="ECO:0000256" key="10">
    <source>
        <dbReference type="ARBA" id="ARBA00023242"/>
    </source>
</evidence>
<evidence type="ECO:0000313" key="16">
    <source>
        <dbReference type="Proteomes" id="UP000717515"/>
    </source>
</evidence>
<evidence type="ECO:0000256" key="4">
    <source>
        <dbReference type="ARBA" id="ARBA00012485"/>
    </source>
</evidence>
<gene>
    <name evidence="15" type="ORF">KVV02_003364</name>
</gene>
<dbReference type="CDD" id="cd00078">
    <property type="entry name" value="HECTc"/>
    <property type="match status" value="1"/>
</dbReference>
<accession>A0A9P8CYI0</accession>
<dbReference type="Gene3D" id="3.30.2410.10">
    <property type="entry name" value="Hect, E3 ligase catalytic domain"/>
    <property type="match status" value="1"/>
</dbReference>
<sequence length="2123" mass="239391">MLGNAENAQSPFRRGKSRASTAPGIMLLFDVKLGEEEQRICVATTHIPCKDTQGDLRKSGFLSVFYSLGSDPLQMWAKRVGPSPASTSKPKSTTSTGESSSQSAQQQTPVQEPHVEFVIDDSLNSQVLELLSTNLPSTFITTPSLASRTLGIKLPFLVFLVKNLGKYWSFEVTVLDDLGEKRRFRASNFQNATRVKPFITTMPLRMDPGWNQIQLNLADYTKRAYGTTFVETQRITIHANCRIRRIYFSDRLVPENELPAEFKLYLPVTLMGKRNRAALLPTNIPQLQNLIKRDPLSYKEEFLQQLRHFESSRAIFELKPEELSTDFQDLINFIAQVSPCYPEDTKEFPDQIISLLSKHYQILNAELRRTMVQALVLLRNREMISSTSLLSLFFTLFRCRDKVLRDILYNHIVNDIKASNQKAKNNKMNKTLQGFMYTMLTSAEGAAGTGSENAIAAKRSLDVCIELYRKNIWNDAKTVNVIAHACFSPVTKIMVTALQFFLGNNEDDGDSEDEDELPDIKGMQHKANVSKKTKSKAKQMDKMVASLKKKQRAKKKAEVFNFSALHLLNDPQGFTEKLYTHLASSRERHEVQLMLMNLISRIIGVHKLTVLAFYPYLQKRLQPTQKDVTQIIAITAQASHDLIPPDVIEPVLQTLANNFVTEHCAAEVMAAGLNGIREISSRCPLAMEATLLQDLTEYKNHRDKGVMMASRSLIGLYRELNPELLKKKDRGRNAVMNMRDYKPSVYGQSNNDGDMEGLQLLAENPDENGEGADNWDEWEEASEDEDEEGGQGGWINVSDDEAELNIQLSGDEGSGSEDEDGNKKPRVKRLTVNKERRLKKKGLLPKDDENEDAIKEEDEETKAKRLQLEAERKEKLAAAQLLATTKILTPADFAKIEALKLAKQADQKLNPARAGSGKRPAPTDGDTPGEGEVSIGSIIGPRKKAKQDYAERMESIKNGREGRDKFGSRKGSTERGSTTNKEKSKGKNFMMIAHKREVREKKKMSLREKQVQLHAHIKKQKMMKKMFDGSFKQKRTINLGGNKQQIDKQKLLRQAQKERRIREAERQRLKAAERIQAWYRGRTVAFNVRQDLRLLWDQETRALQEQAKASPSASLDQLAQGTTSAVQKFLLFFRPRYDHSRLVQLCGLLLLPTSGNQSRLVSIPFHGAFSQQSAWRIMLGRLLMMLVPQLGGHSSWSEAEVEPVLTLLDVVTNAESFHQAQDVTQAKDVSKGYCQVLFYANAFPQVSQYLCRISLDEKTRPSIAKALFLSIRICKAQEQTQEYSLTVDDFFRNIMAVPLLPNRMTLETLSAFTSRLPLDSILLHLSATSCSALAFLPQFKLTPLVANVLAFCYQRVPKMSSVVSNAYLRVLTILLGKIPQDSIESPSKLEAADEDEDMDDIEWRSEELPGSPAVPAASTAKLDPKIMKWLSLAHDSNHLNDILGSVAPSGSHAGVQEVFSAESIGEITQLLLNLITLFPSHKINILSNLMYFKFGGKSKPASGTGAASTGGGGKFFGISIIKIFLDAFMSTPLYEQLLQSMQRDTPLSVQSVLDPAHAKAWTLLAFVSELYCQILVTMGDDEFHDEARNPISLPSVIKLSSVVRDVAFLLWWNDNALNMDSNLGGSMNLKVGYLRDIVTKLTRQLHSRDSRRSFCPKDHWLVSMPLDMSAFKRTVIHDEEVLSVMQEQEEHDGDDMAMSDAQPSRGHRRTDRRQKSSIVARMSPRLGVLNNIPFVIRFEDRVSIFREFVSSDRQRTPGLSSSPVFPVGQARIHRGSVFEDGYEQLNNLGPKLKGRIAISFIDQYGIPEAGIDGGGVFKEFLTSLVLQAFDTNYGLFLSTSDQLLYPNPHRFAQETTQLKHYEFLGRILGKALYEGILIDAAFAGFFLGKCLGQVNYLDDLPSLDPDLYKGLMFLKNYEGNVEDLSLYFTVDDEEMGQTITRELIPNGGNTLVTRANRIRYIYLTAHYRLNTQIDRQCRAFFCGLSDLIDPKWLWMFNQQELQVMLGGAQTAISLVDLEKNVVYSNFSRTHPTIEHFWSVVQEMEEEDRRLLIKFITSCARPPLLGFAELNPRLCIRNAGQEEERLPTSSTCMNLLKLPAFTSRDRLKEKLMYAIHSQAGFDLS</sequence>
<dbReference type="Proteomes" id="UP000717515">
    <property type="component" value="Unassembled WGS sequence"/>
</dbReference>
<evidence type="ECO:0000256" key="8">
    <source>
        <dbReference type="ARBA" id="ARBA00022786"/>
    </source>
</evidence>
<dbReference type="InterPro" id="IPR012977">
    <property type="entry name" value="SDA1_N"/>
</dbReference>
<evidence type="ECO:0000256" key="12">
    <source>
        <dbReference type="SAM" id="Coils"/>
    </source>
</evidence>
<feature type="active site" description="Glycyl thioester intermediate" evidence="11">
    <location>
        <position position="2091"/>
    </location>
</feature>
<dbReference type="Pfam" id="PF05285">
    <property type="entry name" value="SDA1_dom"/>
    <property type="match status" value="1"/>
</dbReference>
<dbReference type="EC" id="2.3.2.26" evidence="4"/>
<comment type="similarity">
    <text evidence="3">Belongs to the SDA1 family.</text>
</comment>
<dbReference type="GO" id="GO:0000055">
    <property type="term" value="P:ribosomal large subunit export from nucleus"/>
    <property type="evidence" value="ECO:0007669"/>
    <property type="project" value="InterPro"/>
</dbReference>
<evidence type="ECO:0000256" key="6">
    <source>
        <dbReference type="ARBA" id="ARBA00022517"/>
    </source>
</evidence>
<dbReference type="Gene3D" id="3.90.1750.10">
    <property type="entry name" value="Hect, E3 ligase catalytic domains"/>
    <property type="match status" value="1"/>
</dbReference>
<dbReference type="GO" id="GO:0042273">
    <property type="term" value="P:ribosomal large subunit biogenesis"/>
    <property type="evidence" value="ECO:0007669"/>
    <property type="project" value="InterPro"/>
</dbReference>
<evidence type="ECO:0000256" key="7">
    <source>
        <dbReference type="ARBA" id="ARBA00022679"/>
    </source>
</evidence>
<dbReference type="SMART" id="SM00119">
    <property type="entry name" value="HECTc"/>
    <property type="match status" value="1"/>
</dbReference>
<feature type="compositionally biased region" description="Basic and acidic residues" evidence="13">
    <location>
        <begin position="946"/>
        <end position="973"/>
    </location>
</feature>
<dbReference type="InterPro" id="IPR035983">
    <property type="entry name" value="Hect_E3_ubiquitin_ligase"/>
</dbReference>
<dbReference type="Pfam" id="PF08158">
    <property type="entry name" value="SDA1_HEAT"/>
    <property type="match status" value="1"/>
</dbReference>
<name>A0A9P8CYI0_MORAP</name>
<keyword evidence="5" id="KW-0813">Transport</keyword>
<feature type="region of interest" description="Disordered" evidence="13">
    <location>
        <begin position="908"/>
        <end position="986"/>
    </location>
</feature>
<evidence type="ECO:0000259" key="14">
    <source>
        <dbReference type="PROSITE" id="PS50237"/>
    </source>
</evidence>
<dbReference type="GO" id="GO:0005730">
    <property type="term" value="C:nucleolus"/>
    <property type="evidence" value="ECO:0007669"/>
    <property type="project" value="TreeGrafter"/>
</dbReference>
<evidence type="ECO:0000256" key="11">
    <source>
        <dbReference type="PROSITE-ProRule" id="PRU00104"/>
    </source>
</evidence>
<protein>
    <recommendedName>
        <fullName evidence="4">HECT-type E3 ubiquitin transferase</fullName>
        <ecNumber evidence="4">2.3.2.26</ecNumber>
    </recommendedName>
</protein>
<comment type="subcellular location">
    <subcellularLocation>
        <location evidence="2">Nucleus</location>
    </subcellularLocation>
</comment>
<dbReference type="EMBL" id="JAIFTL010000097">
    <property type="protein sequence ID" value="KAG9323544.1"/>
    <property type="molecule type" value="Genomic_DNA"/>
</dbReference>
<dbReference type="InterPro" id="IPR007949">
    <property type="entry name" value="SDA1_MD"/>
</dbReference>
<comment type="catalytic activity">
    <reaction evidence="1">
        <text>S-ubiquitinyl-[E2 ubiquitin-conjugating enzyme]-L-cysteine + [acceptor protein]-L-lysine = [E2 ubiquitin-conjugating enzyme]-L-cysteine + N(6)-ubiquitinyl-[acceptor protein]-L-lysine.</text>
        <dbReference type="EC" id="2.3.2.26"/>
    </reaction>
</comment>
<dbReference type="GO" id="GO:0015031">
    <property type="term" value="P:protein transport"/>
    <property type="evidence" value="ECO:0007669"/>
    <property type="project" value="UniProtKB-KW"/>
</dbReference>
<organism evidence="15 16">
    <name type="scientific">Mortierella alpina</name>
    <name type="common">Oleaginous fungus</name>
    <name type="synonym">Mortierella renispora</name>
    <dbReference type="NCBI Taxonomy" id="64518"/>
    <lineage>
        <taxon>Eukaryota</taxon>
        <taxon>Fungi</taxon>
        <taxon>Fungi incertae sedis</taxon>
        <taxon>Mucoromycota</taxon>
        <taxon>Mortierellomycotina</taxon>
        <taxon>Mortierellomycetes</taxon>
        <taxon>Mortierellales</taxon>
        <taxon>Mortierellaceae</taxon>
        <taxon>Mortierella</taxon>
    </lineage>
</organism>
<feature type="region of interest" description="Disordered" evidence="13">
    <location>
        <begin position="77"/>
        <end position="111"/>
    </location>
</feature>
<dbReference type="GO" id="GO:0061630">
    <property type="term" value="F:ubiquitin protein ligase activity"/>
    <property type="evidence" value="ECO:0007669"/>
    <property type="project" value="UniProtKB-EC"/>
</dbReference>
<evidence type="ECO:0000313" key="15">
    <source>
        <dbReference type="EMBL" id="KAG9323544.1"/>
    </source>
</evidence>
<evidence type="ECO:0000256" key="1">
    <source>
        <dbReference type="ARBA" id="ARBA00000885"/>
    </source>
</evidence>
<evidence type="ECO:0000256" key="9">
    <source>
        <dbReference type="ARBA" id="ARBA00022927"/>
    </source>
</evidence>
<keyword evidence="8 11" id="KW-0833">Ubl conjugation pathway</keyword>
<dbReference type="PANTHER" id="PTHR12730:SF0">
    <property type="entry name" value="PROTEIN SDA1 HOMOLOG"/>
    <property type="match status" value="1"/>
</dbReference>
<proteinExistence type="inferred from homology"/>
<feature type="region of interest" description="Disordered" evidence="13">
    <location>
        <begin position="1686"/>
        <end position="1717"/>
    </location>
</feature>
<dbReference type="SUPFAM" id="SSF48371">
    <property type="entry name" value="ARM repeat"/>
    <property type="match status" value="1"/>
</dbReference>
<keyword evidence="9" id="KW-0653">Protein transport</keyword>
<feature type="compositionally biased region" description="Low complexity" evidence="13">
    <location>
        <begin position="81"/>
        <end position="111"/>
    </location>
</feature>
<dbReference type="InterPro" id="IPR027312">
    <property type="entry name" value="Sda1"/>
</dbReference>
<dbReference type="FunFam" id="3.30.2160.10:FF:000002">
    <property type="entry name" value="Putative Ubiquitin-protein ligase E3C"/>
    <property type="match status" value="1"/>
</dbReference>
<dbReference type="SUPFAM" id="SSF56204">
    <property type="entry name" value="Hect, E3 ligase catalytic domain"/>
    <property type="match status" value="1"/>
</dbReference>
<dbReference type="Pfam" id="PF05018">
    <property type="entry name" value="CFA20_dom"/>
    <property type="match status" value="1"/>
</dbReference>
<feature type="domain" description="HECT" evidence="14">
    <location>
        <begin position="1792"/>
        <end position="2123"/>
    </location>
</feature>
<feature type="region of interest" description="Disordered" evidence="13">
    <location>
        <begin position="808"/>
        <end position="862"/>
    </location>
</feature>
<keyword evidence="7" id="KW-0808">Transferase</keyword>
<feature type="compositionally biased region" description="Basic residues" evidence="13">
    <location>
        <begin position="824"/>
        <end position="843"/>
    </location>
</feature>
<evidence type="ECO:0000256" key="13">
    <source>
        <dbReference type="SAM" id="MobiDB-lite"/>
    </source>
</evidence>
<keyword evidence="6" id="KW-0690">Ribosome biogenesis</keyword>
<dbReference type="FunFam" id="3.30.2410.10:FF:000011">
    <property type="entry name" value="Putative Ubiquitin-protein ligase E3C"/>
    <property type="match status" value="1"/>
</dbReference>
<dbReference type="PANTHER" id="PTHR12730">
    <property type="entry name" value="HSDA/SDA1-RELATED"/>
    <property type="match status" value="1"/>
</dbReference>
<dbReference type="Pfam" id="PF00632">
    <property type="entry name" value="HECT"/>
    <property type="match status" value="1"/>
</dbReference>
<dbReference type="InterPro" id="IPR007714">
    <property type="entry name" value="CFA20_dom"/>
</dbReference>
<dbReference type="Pfam" id="PF21638">
    <property type="entry name" value="SDA1_C"/>
    <property type="match status" value="1"/>
</dbReference>
<dbReference type="InterPro" id="IPR048292">
    <property type="entry name" value="SDA1_C"/>
</dbReference>
<dbReference type="InterPro" id="IPR000569">
    <property type="entry name" value="HECT_dom"/>
</dbReference>
<dbReference type="Gene3D" id="3.30.2160.10">
    <property type="entry name" value="Hect, E3 ligase catalytic domain"/>
    <property type="match status" value="1"/>
</dbReference>
<evidence type="ECO:0000256" key="5">
    <source>
        <dbReference type="ARBA" id="ARBA00022448"/>
    </source>
</evidence>
<dbReference type="PROSITE" id="PS50237">
    <property type="entry name" value="HECT"/>
    <property type="match status" value="1"/>
</dbReference>
<comment type="caution">
    <text evidence="15">The sequence shown here is derived from an EMBL/GenBank/DDBJ whole genome shotgun (WGS) entry which is preliminary data.</text>
</comment>
<keyword evidence="12" id="KW-0175">Coiled coil</keyword>
<feature type="compositionally biased region" description="Acidic residues" evidence="13">
    <location>
        <begin position="1687"/>
        <end position="1697"/>
    </location>
</feature>